<comment type="caution">
    <text evidence="1">The sequence shown here is derived from an EMBL/GenBank/DDBJ whole genome shotgun (WGS) entry which is preliminary data.</text>
</comment>
<reference evidence="1" key="1">
    <citation type="journal article" date="2020" name="Nat. Commun.">
        <title>Large-scale genome sequencing of mycorrhizal fungi provides insights into the early evolution of symbiotic traits.</title>
        <authorList>
            <person name="Miyauchi S."/>
            <person name="Kiss E."/>
            <person name="Kuo A."/>
            <person name="Drula E."/>
            <person name="Kohler A."/>
            <person name="Sanchez-Garcia M."/>
            <person name="Morin E."/>
            <person name="Andreopoulos B."/>
            <person name="Barry K.W."/>
            <person name="Bonito G."/>
            <person name="Buee M."/>
            <person name="Carver A."/>
            <person name="Chen C."/>
            <person name="Cichocki N."/>
            <person name="Clum A."/>
            <person name="Culley D."/>
            <person name="Crous P.W."/>
            <person name="Fauchery L."/>
            <person name="Girlanda M."/>
            <person name="Hayes R.D."/>
            <person name="Keri Z."/>
            <person name="LaButti K."/>
            <person name="Lipzen A."/>
            <person name="Lombard V."/>
            <person name="Magnuson J."/>
            <person name="Maillard F."/>
            <person name="Murat C."/>
            <person name="Nolan M."/>
            <person name="Ohm R.A."/>
            <person name="Pangilinan J."/>
            <person name="Pereira M.F."/>
            <person name="Perotto S."/>
            <person name="Peter M."/>
            <person name="Pfister S."/>
            <person name="Riley R."/>
            <person name="Sitrit Y."/>
            <person name="Stielow J.B."/>
            <person name="Szollosi G."/>
            <person name="Zifcakova L."/>
            <person name="Stursova M."/>
            <person name="Spatafora J.W."/>
            <person name="Tedersoo L."/>
            <person name="Vaario L.M."/>
            <person name="Yamada A."/>
            <person name="Yan M."/>
            <person name="Wang P."/>
            <person name="Xu J."/>
            <person name="Bruns T."/>
            <person name="Baldrian P."/>
            <person name="Vilgalys R."/>
            <person name="Dunand C."/>
            <person name="Henrissat B."/>
            <person name="Grigoriev I.V."/>
            <person name="Hibbett D."/>
            <person name="Nagy L.G."/>
            <person name="Martin F.M."/>
        </authorList>
    </citation>
    <scope>NUCLEOTIDE SEQUENCE</scope>
    <source>
        <strain evidence="1">UP504</strain>
    </source>
</reference>
<sequence>MDDILAPDLARTPPPDPYLLPQPPLINPSDFILCTEEDPLHPFFPWKSHMEFKVVAWMTDTALSQAHIDHFLNLEYVQKNNITLSFTSAKEMHHQTENAMANGPLWKSQVVMLEEAGDEPQIMFFCDPVQCAQELFGNPLFSGEMDYKAIEVFKTNGVTHIYHEMVTGKLWNKTQGSIFEVEGATLGGIILSLDKTHLSVFSGSKVMHPIYMILGNIQKHV</sequence>
<name>A0A9P6ADB1_9AGAM</name>
<evidence type="ECO:0000313" key="1">
    <source>
        <dbReference type="EMBL" id="KAF9503250.1"/>
    </source>
</evidence>
<evidence type="ECO:0000313" key="2">
    <source>
        <dbReference type="Proteomes" id="UP000886523"/>
    </source>
</evidence>
<dbReference type="AlphaFoldDB" id="A0A9P6ADB1"/>
<gene>
    <name evidence="1" type="ORF">BS47DRAFT_1369673</name>
</gene>
<proteinExistence type="predicted"/>
<dbReference type="EMBL" id="MU129401">
    <property type="protein sequence ID" value="KAF9503250.1"/>
    <property type="molecule type" value="Genomic_DNA"/>
</dbReference>
<dbReference type="OrthoDB" id="2418900at2759"/>
<keyword evidence="2" id="KW-1185">Reference proteome</keyword>
<organism evidence="1 2">
    <name type="scientific">Hydnum rufescens UP504</name>
    <dbReference type="NCBI Taxonomy" id="1448309"/>
    <lineage>
        <taxon>Eukaryota</taxon>
        <taxon>Fungi</taxon>
        <taxon>Dikarya</taxon>
        <taxon>Basidiomycota</taxon>
        <taxon>Agaricomycotina</taxon>
        <taxon>Agaricomycetes</taxon>
        <taxon>Cantharellales</taxon>
        <taxon>Hydnaceae</taxon>
        <taxon>Hydnum</taxon>
    </lineage>
</organism>
<dbReference type="Pfam" id="PF18759">
    <property type="entry name" value="Plavaka"/>
    <property type="match status" value="1"/>
</dbReference>
<protein>
    <submittedName>
        <fullName evidence="1">Uncharacterized protein</fullName>
    </submittedName>
</protein>
<dbReference type="Proteomes" id="UP000886523">
    <property type="component" value="Unassembled WGS sequence"/>
</dbReference>
<dbReference type="InterPro" id="IPR041078">
    <property type="entry name" value="Plavaka"/>
</dbReference>
<accession>A0A9P6ADB1</accession>